<reference evidence="2 3" key="1">
    <citation type="submission" date="2016-10" db="EMBL/GenBank/DDBJ databases">
        <title>Paenibacillus species isolates.</title>
        <authorList>
            <person name="Beno S.M."/>
        </authorList>
    </citation>
    <scope>NUCLEOTIDE SEQUENCE [LARGE SCALE GENOMIC DNA]</scope>
    <source>
        <strain evidence="2 3">FSL H7-0710</strain>
    </source>
</reference>
<sequence>MQMVNKCGTTVNEYSYDEWGNNTSQTEGIEEPAGCNARGKEWNRSSRQGANRLAGTRALNGQGYKQVHQGWSYPRCDPLLLGGGLS</sequence>
<evidence type="ECO:0000313" key="2">
    <source>
        <dbReference type="EMBL" id="OMD41164.1"/>
    </source>
</evidence>
<dbReference type="AlphaFoldDB" id="A0A1R0Y1C7"/>
<proteinExistence type="predicted"/>
<accession>A0A1R0Y1C7</accession>
<gene>
    <name evidence="2" type="ORF">BSK52_12115</name>
</gene>
<name>A0A1R0Y1C7_9BACL</name>
<organism evidence="2 3">
    <name type="scientific">Paenibacillus odorifer</name>
    <dbReference type="NCBI Taxonomy" id="189426"/>
    <lineage>
        <taxon>Bacteria</taxon>
        <taxon>Bacillati</taxon>
        <taxon>Bacillota</taxon>
        <taxon>Bacilli</taxon>
        <taxon>Bacillales</taxon>
        <taxon>Paenibacillaceae</taxon>
        <taxon>Paenibacillus</taxon>
    </lineage>
</organism>
<evidence type="ECO:0000256" key="1">
    <source>
        <dbReference type="SAM" id="MobiDB-lite"/>
    </source>
</evidence>
<protein>
    <submittedName>
        <fullName evidence="2">Uncharacterized protein</fullName>
    </submittedName>
</protein>
<evidence type="ECO:0000313" key="3">
    <source>
        <dbReference type="Proteomes" id="UP000187439"/>
    </source>
</evidence>
<dbReference type="EMBL" id="MPTC01000008">
    <property type="protein sequence ID" value="OMD41164.1"/>
    <property type="molecule type" value="Genomic_DNA"/>
</dbReference>
<comment type="caution">
    <text evidence="2">The sequence shown here is derived from an EMBL/GenBank/DDBJ whole genome shotgun (WGS) entry which is preliminary data.</text>
</comment>
<dbReference type="Proteomes" id="UP000187439">
    <property type="component" value="Unassembled WGS sequence"/>
</dbReference>
<feature type="region of interest" description="Disordered" evidence="1">
    <location>
        <begin position="18"/>
        <end position="46"/>
    </location>
</feature>